<dbReference type="STRING" id="1834516.BL253_05070"/>
<dbReference type="InterPro" id="IPR036291">
    <property type="entry name" value="NAD(P)-bd_dom_sf"/>
</dbReference>
<dbReference type="EMBL" id="MOMC01000010">
    <property type="protein sequence ID" value="ONH32408.1"/>
    <property type="molecule type" value="Genomic_DNA"/>
</dbReference>
<keyword evidence="3" id="KW-1185">Reference proteome</keyword>
<dbReference type="CDD" id="cd05269">
    <property type="entry name" value="TMR_SDR_a"/>
    <property type="match status" value="1"/>
</dbReference>
<dbReference type="InterPro" id="IPR008030">
    <property type="entry name" value="NmrA-like"/>
</dbReference>
<reference evidence="3" key="1">
    <citation type="submission" date="2016-10" db="EMBL/GenBank/DDBJ databases">
        <title>Frankia sp. NRRL B-16386 Genome sequencing.</title>
        <authorList>
            <person name="Ghodhbane-Gtari F."/>
            <person name="Swanson E."/>
            <person name="Gueddou A."/>
            <person name="Hezbri K."/>
            <person name="Ktari K."/>
            <person name="Nouioui I."/>
            <person name="Morris K."/>
            <person name="Simpson S."/>
            <person name="Abebe-Akele F."/>
            <person name="Thomas K."/>
            <person name="Gtari M."/>
            <person name="Tisa L.S."/>
        </authorList>
    </citation>
    <scope>NUCLEOTIDE SEQUENCE [LARGE SCALE GENOMIC DNA]</scope>
    <source>
        <strain evidence="3">NRRL B-16386</strain>
    </source>
</reference>
<dbReference type="InterPro" id="IPR051604">
    <property type="entry name" value="Ergot_Alk_Oxidoreductase"/>
</dbReference>
<gene>
    <name evidence="2" type="ORF">BL253_05070</name>
</gene>
<sequence length="311" mass="31864">MKILVTGATGTVGRHVVRGLAEAGVAVRAFVRDAGAAAGVLGPGVELAVGDFADGDALARALSGVDRLFLACGNVPGQVGHERAAIDAAVTAGVGRVVKLSGPDPYPASPLVFDSWHGVIERHLAASGLPLVLLRPRTYLTNLLAYAPAVASMGMLFAPAGTAEISFVDPRDVADVAVECLAGDGYEGRAYTLTGPEAITFERVARELGTATGRDVRYVHVGDDDARAAMTADGLPPMVVDAIVAIFAAQRTGWMATTTTDVRDVTGRAPRSITDFARDHAHLFGPAGSGDGRGGEDGRADIALAEAGDLA</sequence>
<dbReference type="SUPFAM" id="SSF51735">
    <property type="entry name" value="NAD(P)-binding Rossmann-fold domains"/>
    <property type="match status" value="1"/>
</dbReference>
<dbReference type="RefSeq" id="WP_076814045.1">
    <property type="nucleotide sequence ID" value="NZ_MOMC01000010.1"/>
</dbReference>
<proteinExistence type="predicted"/>
<name>A0A1V2IGT5_9ACTN</name>
<dbReference type="Gene3D" id="3.40.50.720">
    <property type="entry name" value="NAD(P)-binding Rossmann-like Domain"/>
    <property type="match status" value="1"/>
</dbReference>
<dbReference type="Pfam" id="PF05368">
    <property type="entry name" value="NmrA"/>
    <property type="match status" value="1"/>
</dbReference>
<dbReference type="OrthoDB" id="3510772at2"/>
<organism evidence="2 3">
    <name type="scientific">Pseudofrankia asymbiotica</name>
    <dbReference type="NCBI Taxonomy" id="1834516"/>
    <lineage>
        <taxon>Bacteria</taxon>
        <taxon>Bacillati</taxon>
        <taxon>Actinomycetota</taxon>
        <taxon>Actinomycetes</taxon>
        <taxon>Frankiales</taxon>
        <taxon>Frankiaceae</taxon>
        <taxon>Pseudofrankia</taxon>
    </lineage>
</organism>
<evidence type="ECO:0000313" key="2">
    <source>
        <dbReference type="EMBL" id="ONH32408.1"/>
    </source>
</evidence>
<accession>A0A1V2IGT5</accession>
<dbReference type="Proteomes" id="UP000188929">
    <property type="component" value="Unassembled WGS sequence"/>
</dbReference>
<dbReference type="Gene3D" id="3.90.25.10">
    <property type="entry name" value="UDP-galactose 4-epimerase, domain 1"/>
    <property type="match status" value="1"/>
</dbReference>
<dbReference type="AlphaFoldDB" id="A0A1V2IGT5"/>
<dbReference type="PANTHER" id="PTHR43162:SF1">
    <property type="entry name" value="PRESTALK A DIFFERENTIATION PROTEIN A"/>
    <property type="match status" value="1"/>
</dbReference>
<evidence type="ECO:0000259" key="1">
    <source>
        <dbReference type="Pfam" id="PF05368"/>
    </source>
</evidence>
<feature type="domain" description="NmrA-like" evidence="1">
    <location>
        <begin position="2"/>
        <end position="224"/>
    </location>
</feature>
<dbReference type="PANTHER" id="PTHR43162">
    <property type="match status" value="1"/>
</dbReference>
<comment type="caution">
    <text evidence="2">The sequence shown here is derived from an EMBL/GenBank/DDBJ whole genome shotgun (WGS) entry which is preliminary data.</text>
</comment>
<evidence type="ECO:0000313" key="3">
    <source>
        <dbReference type="Proteomes" id="UP000188929"/>
    </source>
</evidence>
<protein>
    <recommendedName>
        <fullName evidence="1">NmrA-like domain-containing protein</fullName>
    </recommendedName>
</protein>